<keyword evidence="1" id="KW-0812">Transmembrane</keyword>
<keyword evidence="3" id="KW-1185">Reference proteome</keyword>
<proteinExistence type="predicted"/>
<keyword evidence="1" id="KW-1133">Transmembrane helix</keyword>
<gene>
    <name evidence="2" type="primary">Acey_s0296.g1711</name>
    <name evidence="2" type="ORF">Y032_0296g1711</name>
</gene>
<protein>
    <submittedName>
        <fullName evidence="2">Uncharacterized protein</fullName>
    </submittedName>
</protein>
<dbReference type="Proteomes" id="UP000024635">
    <property type="component" value="Unassembled WGS sequence"/>
</dbReference>
<evidence type="ECO:0000313" key="2">
    <source>
        <dbReference type="EMBL" id="EYB85571.1"/>
    </source>
</evidence>
<dbReference type="AlphaFoldDB" id="A0A016S547"/>
<dbReference type="EMBL" id="JARK01001632">
    <property type="protein sequence ID" value="EYB85571.1"/>
    <property type="molecule type" value="Genomic_DNA"/>
</dbReference>
<name>A0A016S547_9BILA</name>
<sequence>MVASVFGGIPFLIFEARIYPGIASFSHSTRKDRCGYPGLLAVILYLTIPLPNLVWVTVRRKGRGMFL</sequence>
<feature type="transmembrane region" description="Helical" evidence="1">
    <location>
        <begin position="36"/>
        <end position="58"/>
    </location>
</feature>
<comment type="caution">
    <text evidence="2">The sequence shown here is derived from an EMBL/GenBank/DDBJ whole genome shotgun (WGS) entry which is preliminary data.</text>
</comment>
<accession>A0A016S547</accession>
<evidence type="ECO:0000256" key="1">
    <source>
        <dbReference type="SAM" id="Phobius"/>
    </source>
</evidence>
<reference evidence="3" key="1">
    <citation type="journal article" date="2015" name="Nat. Genet.">
        <title>The genome and transcriptome of the zoonotic hookworm Ancylostoma ceylanicum identify infection-specific gene families.</title>
        <authorList>
            <person name="Schwarz E.M."/>
            <person name="Hu Y."/>
            <person name="Antoshechkin I."/>
            <person name="Miller M.M."/>
            <person name="Sternberg P.W."/>
            <person name="Aroian R.V."/>
        </authorList>
    </citation>
    <scope>NUCLEOTIDE SEQUENCE</scope>
    <source>
        <strain evidence="3">HY135</strain>
    </source>
</reference>
<organism evidence="2 3">
    <name type="scientific">Ancylostoma ceylanicum</name>
    <dbReference type="NCBI Taxonomy" id="53326"/>
    <lineage>
        <taxon>Eukaryota</taxon>
        <taxon>Metazoa</taxon>
        <taxon>Ecdysozoa</taxon>
        <taxon>Nematoda</taxon>
        <taxon>Chromadorea</taxon>
        <taxon>Rhabditida</taxon>
        <taxon>Rhabditina</taxon>
        <taxon>Rhabditomorpha</taxon>
        <taxon>Strongyloidea</taxon>
        <taxon>Ancylostomatidae</taxon>
        <taxon>Ancylostomatinae</taxon>
        <taxon>Ancylostoma</taxon>
    </lineage>
</organism>
<evidence type="ECO:0000313" key="3">
    <source>
        <dbReference type="Proteomes" id="UP000024635"/>
    </source>
</evidence>
<keyword evidence="1" id="KW-0472">Membrane</keyword>